<feature type="compositionally biased region" description="Polar residues" evidence="1">
    <location>
        <begin position="388"/>
        <end position="397"/>
    </location>
</feature>
<feature type="region of interest" description="Disordered" evidence="1">
    <location>
        <begin position="193"/>
        <end position="292"/>
    </location>
</feature>
<organism evidence="2 3">
    <name type="scientific">Cymbomonas tetramitiformis</name>
    <dbReference type="NCBI Taxonomy" id="36881"/>
    <lineage>
        <taxon>Eukaryota</taxon>
        <taxon>Viridiplantae</taxon>
        <taxon>Chlorophyta</taxon>
        <taxon>Pyramimonadophyceae</taxon>
        <taxon>Pyramimonadales</taxon>
        <taxon>Pyramimonadaceae</taxon>
        <taxon>Cymbomonas</taxon>
    </lineage>
</organism>
<evidence type="ECO:0000313" key="2">
    <source>
        <dbReference type="EMBL" id="KAK3283646.1"/>
    </source>
</evidence>
<reference evidence="2 3" key="1">
    <citation type="journal article" date="2015" name="Genome Biol. Evol.">
        <title>Comparative Genomics of a Bacterivorous Green Alga Reveals Evolutionary Causalities and Consequences of Phago-Mixotrophic Mode of Nutrition.</title>
        <authorList>
            <person name="Burns J.A."/>
            <person name="Paasch A."/>
            <person name="Narechania A."/>
            <person name="Kim E."/>
        </authorList>
    </citation>
    <scope>NUCLEOTIDE SEQUENCE [LARGE SCALE GENOMIC DNA]</scope>
    <source>
        <strain evidence="2 3">PLY_AMNH</strain>
    </source>
</reference>
<feature type="compositionally biased region" description="Polar residues" evidence="1">
    <location>
        <begin position="280"/>
        <end position="292"/>
    </location>
</feature>
<accession>A0AAE0GT59</accession>
<evidence type="ECO:0000313" key="3">
    <source>
        <dbReference type="Proteomes" id="UP001190700"/>
    </source>
</evidence>
<protein>
    <submittedName>
        <fullName evidence="2">Uncharacterized protein</fullName>
    </submittedName>
</protein>
<feature type="compositionally biased region" description="Low complexity" evidence="1">
    <location>
        <begin position="196"/>
        <end position="218"/>
    </location>
</feature>
<keyword evidence="3" id="KW-1185">Reference proteome</keyword>
<dbReference type="EMBL" id="LGRX02002697">
    <property type="protein sequence ID" value="KAK3283646.1"/>
    <property type="molecule type" value="Genomic_DNA"/>
</dbReference>
<proteinExistence type="predicted"/>
<evidence type="ECO:0000256" key="1">
    <source>
        <dbReference type="SAM" id="MobiDB-lite"/>
    </source>
</evidence>
<name>A0AAE0GT59_9CHLO</name>
<dbReference type="Proteomes" id="UP001190700">
    <property type="component" value="Unassembled WGS sequence"/>
</dbReference>
<dbReference type="AlphaFoldDB" id="A0AAE0GT59"/>
<sequence>MVRKLCAHGLEVSGLAEDFRKVRIALLMPAFQGWRRFIGQRMQAVAHYQLSSKRARVALLAACLGVWRSERAAHVAQQHSATARLRAVVRSWGGRLQRKKRMLRVALHKLIRIRRQLAAEALAAWRAWLRAWRHRGLLLAEEGRADEAQMSLGFLHDVEIMLTQLRCDAWDRWHRHVLRARQVDAEAHVSRLRYRPASSNSPPTSPSSASFINPMRSTPSPPPYAPQPLYSVTPPSRAHPIHRLRHQGPLQSDQTQSNPDTFGARMTGPMDENSHVARTASGQSQRGQQTHQRVLRQAIEELWETQQLHEAELEAEQTWEAASPTGTLTAPSLFGSEYSPIHQRGSRTPLDSPPRHQPVSACSAGIMPEAIVARYHYRAGIAPQTPASPLLTPSSRRSAIPYPSGYGRSLSEDVTGRREMRKAAADLSQEEIEVYIPEAPEVQLENNRYKTSALPEREVLHVE</sequence>
<feature type="compositionally biased region" description="Polar residues" evidence="1">
    <location>
        <begin position="249"/>
        <end position="260"/>
    </location>
</feature>
<feature type="region of interest" description="Disordered" evidence="1">
    <location>
        <begin position="388"/>
        <end position="417"/>
    </location>
</feature>
<gene>
    <name evidence="2" type="ORF">CYMTET_8668</name>
</gene>
<comment type="caution">
    <text evidence="2">The sequence shown here is derived from an EMBL/GenBank/DDBJ whole genome shotgun (WGS) entry which is preliminary data.</text>
</comment>